<name>A0A6V7H882_9HYME</name>
<feature type="coiled-coil region" evidence="3">
    <location>
        <begin position="2662"/>
        <end position="2718"/>
    </location>
</feature>
<evidence type="ECO:0000256" key="4">
    <source>
        <dbReference type="SAM" id="MobiDB-lite"/>
    </source>
</evidence>
<keyword evidence="1" id="KW-0677">Repeat</keyword>
<protein>
    <recommendedName>
        <fullName evidence="5">Ig-like domain-containing protein</fullName>
    </recommendedName>
</protein>
<feature type="compositionally biased region" description="Basic and acidic residues" evidence="4">
    <location>
        <begin position="3009"/>
        <end position="3025"/>
    </location>
</feature>
<dbReference type="InterPro" id="IPR007110">
    <property type="entry name" value="Ig-like_dom"/>
</dbReference>
<dbReference type="FunFam" id="2.60.40.10:FF:001307">
    <property type="entry name" value="Stretchin-Mlck, isoform V"/>
    <property type="match status" value="3"/>
</dbReference>
<feature type="domain" description="Ig-like" evidence="5">
    <location>
        <begin position="214"/>
        <end position="294"/>
    </location>
</feature>
<dbReference type="OrthoDB" id="6070751at2759"/>
<dbReference type="Gene3D" id="2.60.40.10">
    <property type="entry name" value="Immunoglobulins"/>
    <property type="match status" value="6"/>
</dbReference>
<feature type="coiled-coil region" evidence="3">
    <location>
        <begin position="2285"/>
        <end position="2312"/>
    </location>
</feature>
<feature type="compositionally biased region" description="Polar residues" evidence="4">
    <location>
        <begin position="943"/>
        <end position="953"/>
    </location>
</feature>
<feature type="coiled-coil region" evidence="3">
    <location>
        <begin position="4741"/>
        <end position="4781"/>
    </location>
</feature>
<dbReference type="CDD" id="cd00096">
    <property type="entry name" value="Ig"/>
    <property type="match status" value="1"/>
</dbReference>
<feature type="non-terminal residue" evidence="6">
    <location>
        <position position="6031"/>
    </location>
</feature>
<proteinExistence type="predicted"/>
<dbReference type="InterPro" id="IPR013098">
    <property type="entry name" value="Ig_I-set"/>
</dbReference>
<feature type="compositionally biased region" description="Basic and acidic residues" evidence="4">
    <location>
        <begin position="1037"/>
        <end position="1074"/>
    </location>
</feature>
<feature type="region of interest" description="Disordered" evidence="4">
    <location>
        <begin position="851"/>
        <end position="1074"/>
    </location>
</feature>
<evidence type="ECO:0000256" key="1">
    <source>
        <dbReference type="ARBA" id="ARBA00022737"/>
    </source>
</evidence>
<dbReference type="Proteomes" id="UP000752696">
    <property type="component" value="Unassembled WGS sequence"/>
</dbReference>
<feature type="domain" description="Ig-like" evidence="5">
    <location>
        <begin position="613"/>
        <end position="691"/>
    </location>
</feature>
<sequence length="6031" mass="677039">QATKAKGPPRWLEPDQVLPVQGRVGEDIVIEPKLRWSDVFDELRFELLRGDVPIPSDRYRVQMRGNVVQLTLKQTQKDDTGHYALVATRVGQGFDKGSSKKIHLSVDEPSEEGDPPTFLRRLTDLAVKVGTRTRFLVEIRSSTTPMITWHRNAEPVHAGSRFSFVHEGNFYCVDVAPVTIEDEGHWTCMAENRGGRSSCTSRLTVIVPKAYKRPEFVEELRALLTETGTVSLECKVVGVPTPVLRWFKDDKEIKAGDVFALTANPDDPTSLGIYTCEAVNCMGIAYSSSKVHVVGKGSREGSLKPADSMTPSGPLPIFTKLLQDECCRIGDTLRLSCQVQVPPWSKAITWYNKEGRIEPSEKYHVMEDGLGGYFIEVYPVEAMDEGEWKCVATSVEDMKQFTTCYVAMSIPKNYRKPRFMESLKAVLTEEGLVSFECKVVGFPTPLLRWFKDGQELKPGDVYQLTGTNSLGSYCCIARNCMGEAKSTAELTIEDIQNQLNEEERLQLLSTNQPPTFIKGLRSCEARINENFRFTIQVSISPEPSLAWYRDDMPVEENEKYQIVKESLGTWHLDVKTLEFVDQAEWKCVASNDHGQSVTSCFLKLIIPKHYKKPKFLESLRAILSEEGAVNLECKVIGVPQPILKWYKDGVELKPGDIHRIISGEDGTCCLGTYTCEATNCMGTVSSSASLLGFEDKFPVRKEAKELQSPNGHELARNLSLSTIHEERTSQLYDTPQTDHSVTLDDRGEVSFSFDGKEVSVSLYETPDLTEEEALQIVEMYADQLSEHVTEHNVIELPPMRFVKESSNSGNLLMEAVVIDVSPDYFVSAEEGDDLRTEADFEDMSIMDDITRVFSSPDQDSRSSLKRSARYSLDEDDKPPARPPRKKSSSSSKSEKSERSQKMESESFHSAQRDEPFSPVSAMSPVSSLKQDDSDTFADALSSARLSISENQVQKLHEDGRERKRSLSGEKTAGSSIDDGIGGDSSFDSVTGAPKRKKHRKKKHKREKGSSEESSIGSEIDGKRKRSGNTEMLQRIESINKTEEPYVEDVADKSSEKKQTTSESDRSLSKSNKERLLDNMKRLKGPVLVVRDTLVSIDNLETRLNSGSEEECRTTITENIIKPIQILCEEVSSIESKALKNAGDRSLNQTVRISLLETIGGPTEELLRGMELIERQENVKTRKMDLIAILESLTDPVDEILMGITKIEHELTGRAIGEKPVALIRMISAVSKLDENVRNVLTADKRAARLVASLEEILNTLDFFLNDVSVDPSRGTIETVDTVVVESLSRSIDDMARALGRTSTTKENVDGALNIVEVLATPTRELKAKLDTLRSALETYETKGILSEHRTKLIESLQASVGQTVGEIQRMKEKKPANEDQERTAAEEPKQDILKEVRSNLQEALKSYENVAGTLDPRLSSIFDRVDEMYRRLRTPQKREIGLESLTSLEGPLYSLQCALTSISVAENSETIFKLLEPVVSQLKSTITNMNENSLQPILEMVSNIEGIVRRTDNELEESASSRSMQEEPQNLTDRILDPLIDVQSALSTTLQSMEDVDSVTNGATSSQKFASSEITACLVELRQYVSDAAHTAMTLREDETLNSLMDLKEPLLDLQAVLASKERSFQELPVIRKIPITIEKLKTVVSKVLKHSRSQETIKWTNDLWKTLGDVETQLPKTIAQLAEAEEAAKHILEHLNVDQSLGNVHFALSSVLERQERSCPSYASSLTICIEDLRQSIGSSAVAIANLKHPVDEKIVEQISLLKESLLSLQRSLLTQEHEPEEEQILKDLTNPVEKLKSLVRAMVDTEARTDVLLPVLELLEEIEKDTPLIAKEASKKKAKREAEKLIPRKEEPKKEKVRTFGLADKIFQSLDPMKHWLSTTSEESTRDEEESALSSTVDELKRDVNRIAIETSYSEPPSDENLIEALVDLREPLTRLRNAIAMYHEPADLATLEGLGRPMKHLLQTIIDVLRDHAEEEALQPIVDVVEEIENQIPISIKEALYRKELKEMVKSLEREKTGVTASQETVQEESIPREAVAREREEITAHTSQETIPEGTLAESTTMLPEIQFTESMTERTAVEEISERTEQLITTIEELPKGTEDVKKTKREEEAKSLIVSLPKTLEDVQMDITGILEDFEEPTTGTTTIPVSILANSLEELRKTVSGMRVMTVSYGRSAVSYEEIVRETISVLRNLTRPLNDLQKILQQSHQHGAQELVILNHLIQPLDLIESEVVNHAVRKLDGNSNVRENCEPILNLLRDIKDTIPIVVKDIHSRQELLGSLREISKPLENIEEQMKMLESQAEETLETDVARILVKPLEYLLNTIKVTSQELELLDQRRAIVVELRTLVEPLVEFLSSLSVVQSSRKSLVPESALLDERRSVISKSVEGLQRQASIVLERICNLEGATLFEGALSSLKNATLSVQKQIGRTDYSRRSSSVEFTLQYNLSSSFNHLRNTIATLDESVEEPIHEVITKSLEALQKQITLSQTHFMQTINEQPVDEEAIVEGFLYPTNQLRSALNTLREMIDQKTIPSISVQSVTLLQALANSTIELASSLSLHKVRLIREGASEGSSLVETLSAMVDVLESVKDSIREIEKVANERGNVVTEVKEEKISSDVPITITQIETIVDEIIEISKEEVESVLTVEEVPTEEDGLKIEEIKSEEKVDELREIKAERVEDIERMREDKVETLEELKEEKVKALEITQEGEIEVIRITGKEKLDTIEGVTEKKVETLEGTKEEKAKALETTEEGKVEEVLRVMGKEKIDSLEGTIEGKVDAFEGMKEEKLKAVGVIEGGKVEAFQIMGKEKVEILEGLAEEKIKVLDTSGEDKMKALEVTEEVKLETLEVMGKETVESSELIKEEMIEILDGIKEEAASDTIEERKGEVVKVTGKEKIETLDEMTEGKVAKLEEIKGEPTKALEITEEDKIKSLQITGKEKIETLEGVTEGKVEILEETKEEKAKALETTEEGKVEVLRVMGKEKIEDLEEMIEEKIETLEQAKQEETKAVETTEERKTEVPQVMGKGKVEDLEEMKEERVEILGESKEEQTKAFELTEEGKVESVKATGKEKVETIEEIETEEKIEMLEETKRELIQAVELTEEEKAESLRVIGKEKVEILEGIEQEKVETFEEIKKEEMKALEVAEESKTEALQITGTEKVETLQEDTQEKVEALKLIEEEKEKAVEIIEEGKAEALKAMRKETVESVELIKEENVEAVEGVKEKDIKAVETIEEEQLQIKGKETIEFAELIEEEKVEALEATKEETVKALEAIVESPEIIEQKKVESVEVMKVGKVESVDGLKEEIIEDLEVIKEEKLEAVVETIEELSRTEEKVEILSEKAEELSVKEEKVETSLQTTEETAKIVEKVETPLEVTEKLVKEEKALTEKAEETAIEDKETILSEKEMIAEKLEEASTLKEITTQVMESEKKQVEIETIEKVEERTEKEEAHVEEVKIEEFKKSEELAQKQEIKEQISDKIEEGKITEESLEKTKEETSGSKELARQEEIIEALSQKIEDLTKAEEERNQITINQIQKTASSIDTLQQPFKELTNLVSVALDEPLSSKSEEEKRRIRELTALIQILYDLKATSSSVQTTLSSSSLSELETQFLQLLDSLINMDQATEKILRLTQKELAPALKENVMVSLQILLEPLTSLQHELFSIQEATAQLSTDYYSLLTNSRNVDEVISELMKVIRKTAETKSMKVVEEMKVMAKSKEESSDIEETTAKPLEELIEVLMVSQEKVKPEDASPLDSVSLSIEPTELLEKQKLISDEETKLEAELVKKIISPIENLREAIAKIEQEKLEETEELPTMKTATVILSTIIHPLEELEQSLNISSQQQTARTEEIAEEMKSNVPYLQSLPVADVFEQLKRSIATIQEDTILEASEEVKRSEGKALIVKEVEESLENLKFSVGAVQKIVTSECEATETLSNIEKTSTIETFVKSVMELGEKCMAIVRHPPVKIESPERIQKEELKQVLEMIAQPMQVLREIASETEEQKTEEVQVLDETSKNVAEALKPLVHPLEELEQLLSTAVQEVDTSKDETTEETRKTALSAEKLKLSPVLEELQRSIVVIEEQIALQPKKLDVSTEKVEASIAELIESPLENLKSAVAAIQTVETEETGKEGTTALRTIAKCVEEIAKVTSVASTRQEVDVSVLQQPQIAKIDVQEFGQQALDAITSPIQVLRETVSKIDEQQAQKVEALTVSETKEVANVLHSLVEPLVQLEKSLSVAVQETSMIKEESASELKDVRSSVKLNVEPVLQQLEKSIAVIQEQVSLEAGKEESQDMLETSVAKTIEEPLEHLRSSVAAVKEIIMEAEQTSDLSGMDKTSILKSFAKSVEEIGEKCLAVISQQQVGTELISKESKEPQTEILEMVIAPLQVLREVINKLEEEKLQQVEAFESPELTAPGNIALKILVEPLQKLETSLSSTVRQAVSTKLEKTEEMSQAATSVQQLDIKSVMEELQKCVATVQEQVKLQSTTEESVKRKTSLAQAAEKSLQDLNSSLAVIQSAVSIEPSAEETLSEAEKVTVLQQFARSVQELEECLVVVSEQEVKEVMETAMELRVAEKLEAQVLETIITPVHTLRETIMKIQEESTEEVEALEPGEVNMQTLTSLVHPLEQLERCLVNVIQQTCSQTVESVGEMKEETPQTVILPILQELKESILSVEEQLTASPEESSKMGIARSINKAIEELKTSAIAVEQVVTLSSEETEETKTKKTSVLQDFAKSIEQLEERCSAMMSQRKVEKKLEEAENQQAKVDVEVLRKINDKIRILCESFSEIKEEKMQQVGELKIEEQTGVKLNVLVEPLNILQRVLQTALEKGKIVEEDTTKELKKTEIPVEKLNLQPVLEELQRSLVVVQQQTSETASVSTEVDEIRLIKAAEESLERMKLSVSAVQEMTISQQDETKELKTGEEKSRLEAFARSIEEAGERLLAVVKQHEVKQPEDIPTKKKVVDDFVKTVIEPINELQATILNIDKESALSGKKGEEEAVVLLKMIQPLHKLEDSFLSAMQKETVTEYETVKEVPQAIPVLQQLPVKSTLEELNKNVVEIQKQLVLAKESLSLTEDTEDFSVMRNLERSLSDLRTSVAVVQQLTTIEKPGEQILDVENASALQAFGKAVEEFKKQCSLVVTKPRVIAAIVGTTREPEKLEARVSEQILVSSKLLQESVSTIEEIKLQEAEILETSDMKKPMTLLSELIPPLQRLEQSFVAAIQGEHVTEHAAESLDADERMSLFEKATLKPILEEFQKSIAAIQEHATMEEYVGSLSETEDAAFQLKTMAQTLTDLKTSVAAIQQTTESVAEFAKDLSQTESVAAFEMFAKTLRDLVERVATIDHQQVIIEPAADTISEDASSLKTWADVVEGATVQVTEPMIVDQGAIESPSEMVVSISEEETQALKSLARPLNELKECLAVVVEERKSMDANDVALTLSEKEDISLLKTMAQPLLELKNAAVSVIQEQTAIESAKEKSFEGEEKPETTLNPLIVPLEELCNSIALIEDRMLVESVDDRSADEISLLSALAEPLITLHRSISVLEERVISPEAEAMPEESNNWIAECLAVPLEEIERSIAEIRECIVMEPEPGAGEEMRIDTPDWSVIEKLMQPVEVIRSTIIRMEENITKDRKPEEESEYDVVKTLVQPLIDVQESFLVLKNKTDMSIEEEEASIDAIVDSLSNLEKSISFIEEQAAEKLQRPPSGEETVIGVLAEPLTQLKEKIMTVEESSTVYLENLEKPLKGLQAALETMLSDESQQVQKRKKESAVSVEEAARISTKLINSIREANDSIESIDNKIESYKGLLGLEIQIEKEALKTLAKPLEQIKQGIQSLLDRQEIEDEIMGSLTKLRKAIAIIREQSADKPVAEPSHLEITEIFGVLRTLNVSLNELEVSTEKVETLWKENLHGEGLVELEAPVSNLMNDINLLRDKLLNVQIVWEKDEEKKKEKKKKKEKLEEEEKTMDTEEEKHKKTKEVEKQRQEKEERKKKEEEKLKEEEEKKKKEEDEKLRQEEEE</sequence>
<dbReference type="SMART" id="SM00408">
    <property type="entry name" value="IGc2"/>
    <property type="match status" value="6"/>
</dbReference>
<feature type="coiled-coil region" evidence="3">
    <location>
        <begin position="5682"/>
        <end position="5716"/>
    </location>
</feature>
<keyword evidence="3" id="KW-0175">Coiled coil</keyword>
<evidence type="ECO:0000313" key="7">
    <source>
        <dbReference type="Proteomes" id="UP000752696"/>
    </source>
</evidence>
<feature type="non-terminal residue" evidence="6">
    <location>
        <position position="1"/>
    </location>
</feature>
<dbReference type="InterPro" id="IPR003599">
    <property type="entry name" value="Ig_sub"/>
</dbReference>
<dbReference type="FunFam" id="2.60.40.10:FF:001894">
    <property type="entry name" value="Stretchin-Mlck, isoform V"/>
    <property type="match status" value="1"/>
</dbReference>
<feature type="domain" description="Ig-like" evidence="5">
    <location>
        <begin position="116"/>
        <end position="204"/>
    </location>
</feature>
<evidence type="ECO:0000259" key="5">
    <source>
        <dbReference type="PROSITE" id="PS50835"/>
    </source>
</evidence>
<feature type="coiled-coil region" evidence="3">
    <location>
        <begin position="3322"/>
        <end position="3356"/>
    </location>
</feature>
<feature type="compositionally biased region" description="Low complexity" evidence="4">
    <location>
        <begin position="973"/>
        <end position="988"/>
    </location>
</feature>
<comment type="caution">
    <text evidence="6">The sequence shown here is derived from an EMBL/GenBank/DDBJ whole genome shotgun (WGS) entry which is preliminary data.</text>
</comment>
<evidence type="ECO:0000313" key="6">
    <source>
        <dbReference type="EMBL" id="CAD1476299.1"/>
    </source>
</evidence>
<accession>A0A6V7H882</accession>
<dbReference type="InterPro" id="IPR013783">
    <property type="entry name" value="Ig-like_fold"/>
</dbReference>
<dbReference type="EMBL" id="CAJDYZ010009224">
    <property type="protein sequence ID" value="CAD1476299.1"/>
    <property type="molecule type" value="Genomic_DNA"/>
</dbReference>
<feature type="domain" description="Ig-like" evidence="5">
    <location>
        <begin position="522"/>
        <end position="598"/>
    </location>
</feature>
<dbReference type="SUPFAM" id="SSF48726">
    <property type="entry name" value="Immunoglobulin"/>
    <property type="match status" value="6"/>
</dbReference>
<dbReference type="PROSITE" id="PS50835">
    <property type="entry name" value="IG_LIKE"/>
    <property type="match status" value="6"/>
</dbReference>
<dbReference type="InterPro" id="IPR036179">
    <property type="entry name" value="Ig-like_dom_sf"/>
</dbReference>
<gene>
    <name evidence="6" type="ORF">MHI_LOCUS636884</name>
</gene>
<dbReference type="Pfam" id="PF07679">
    <property type="entry name" value="I-set"/>
    <property type="match status" value="6"/>
</dbReference>
<dbReference type="FunFam" id="2.60.40.10:FF:000107">
    <property type="entry name" value="Myosin, light chain kinase a"/>
    <property type="match status" value="1"/>
</dbReference>
<feature type="compositionally biased region" description="Basic and acidic residues" evidence="4">
    <location>
        <begin position="954"/>
        <end position="967"/>
    </location>
</feature>
<feature type="region of interest" description="Disordered" evidence="4">
    <location>
        <begin position="3491"/>
        <end position="3511"/>
    </location>
</feature>
<organism evidence="6 7">
    <name type="scientific">Heterotrigona itama</name>
    <dbReference type="NCBI Taxonomy" id="395501"/>
    <lineage>
        <taxon>Eukaryota</taxon>
        <taxon>Metazoa</taxon>
        <taxon>Ecdysozoa</taxon>
        <taxon>Arthropoda</taxon>
        <taxon>Hexapoda</taxon>
        <taxon>Insecta</taxon>
        <taxon>Pterygota</taxon>
        <taxon>Neoptera</taxon>
        <taxon>Endopterygota</taxon>
        <taxon>Hymenoptera</taxon>
        <taxon>Apocrita</taxon>
        <taxon>Aculeata</taxon>
        <taxon>Apoidea</taxon>
        <taxon>Anthophila</taxon>
        <taxon>Apidae</taxon>
        <taxon>Heterotrigona</taxon>
    </lineage>
</organism>
<feature type="compositionally biased region" description="Basic and acidic residues" evidence="4">
    <location>
        <begin position="5970"/>
        <end position="6031"/>
    </location>
</feature>
<feature type="region of interest" description="Disordered" evidence="4">
    <location>
        <begin position="2019"/>
        <end position="2056"/>
    </location>
</feature>
<keyword evidence="2" id="KW-0393">Immunoglobulin domain</keyword>
<dbReference type="InterPro" id="IPR050964">
    <property type="entry name" value="Striated_Muscle_Regulatory"/>
</dbReference>
<reference evidence="6" key="1">
    <citation type="submission" date="2020-07" db="EMBL/GenBank/DDBJ databases">
        <authorList>
            <person name="Nazaruddin N."/>
        </authorList>
    </citation>
    <scope>NUCLEOTIDE SEQUENCE</scope>
</reference>
<feature type="compositionally biased region" description="Basic residues" evidence="4">
    <location>
        <begin position="993"/>
        <end position="1006"/>
    </location>
</feature>
<evidence type="ECO:0000256" key="3">
    <source>
        <dbReference type="SAM" id="Coils"/>
    </source>
</evidence>
<feature type="region of interest" description="Disordered" evidence="4">
    <location>
        <begin position="5962"/>
        <end position="6031"/>
    </location>
</feature>
<dbReference type="PANTHER" id="PTHR13817:SF171">
    <property type="entry name" value="STRETCHIN-MLCK, ISOFORM U"/>
    <property type="match status" value="1"/>
</dbReference>
<dbReference type="SMART" id="SM00409">
    <property type="entry name" value="IG"/>
    <property type="match status" value="7"/>
</dbReference>
<feature type="domain" description="Ig-like" evidence="5">
    <location>
        <begin position="316"/>
        <end position="402"/>
    </location>
</feature>
<feature type="compositionally biased region" description="Basic and acidic residues" evidence="4">
    <location>
        <begin position="2033"/>
        <end position="2047"/>
    </location>
</feature>
<evidence type="ECO:0000256" key="2">
    <source>
        <dbReference type="ARBA" id="ARBA00023319"/>
    </source>
</evidence>
<keyword evidence="7" id="KW-1185">Reference proteome</keyword>
<feature type="region of interest" description="Disordered" evidence="4">
    <location>
        <begin position="1880"/>
        <end position="1899"/>
    </location>
</feature>
<feature type="compositionally biased region" description="Basic and acidic residues" evidence="4">
    <location>
        <begin position="892"/>
        <end position="915"/>
    </location>
</feature>
<dbReference type="InterPro" id="IPR003598">
    <property type="entry name" value="Ig_sub2"/>
</dbReference>
<feature type="domain" description="Ig-like" evidence="5">
    <location>
        <begin position="417"/>
        <end position="491"/>
    </location>
</feature>
<dbReference type="PANTHER" id="PTHR13817">
    <property type="entry name" value="TITIN"/>
    <property type="match status" value="1"/>
</dbReference>
<feature type="coiled-coil region" evidence="3">
    <location>
        <begin position="3084"/>
        <end position="3202"/>
    </location>
</feature>
<feature type="region of interest" description="Disordered" evidence="4">
    <location>
        <begin position="3009"/>
        <end position="3029"/>
    </location>
</feature>